<dbReference type="PANTHER" id="PTHR43157">
    <property type="entry name" value="PHOSPHATIDYLINOSITOL-GLYCAN BIOSYNTHESIS CLASS F PROTEIN-RELATED"/>
    <property type="match status" value="1"/>
</dbReference>
<dbReference type="EMBL" id="OC943364">
    <property type="protein sequence ID" value="CAD7662613.1"/>
    <property type="molecule type" value="Genomic_DNA"/>
</dbReference>
<dbReference type="AlphaFoldDB" id="A0A7R9MLU1"/>
<dbReference type="Pfam" id="PF00106">
    <property type="entry name" value="adh_short"/>
    <property type="match status" value="1"/>
</dbReference>
<gene>
    <name evidence="2" type="ORF">ONB1V03_LOCUS19173</name>
</gene>
<evidence type="ECO:0000313" key="2">
    <source>
        <dbReference type="EMBL" id="CAD7662613.1"/>
    </source>
</evidence>
<dbReference type="InterPro" id="IPR002347">
    <property type="entry name" value="SDR_fam"/>
</dbReference>
<keyword evidence="1" id="KW-0560">Oxidoreductase</keyword>
<dbReference type="PRINTS" id="PR00081">
    <property type="entry name" value="GDHRDH"/>
</dbReference>
<dbReference type="EMBL" id="CAJPVJ010028539">
    <property type="protein sequence ID" value="CAG2179749.1"/>
    <property type="molecule type" value="Genomic_DNA"/>
</dbReference>
<accession>A0A7R9MLU1</accession>
<reference evidence="2" key="1">
    <citation type="submission" date="2020-11" db="EMBL/GenBank/DDBJ databases">
        <authorList>
            <person name="Tran Van P."/>
        </authorList>
    </citation>
    <scope>NUCLEOTIDE SEQUENCE</scope>
</reference>
<dbReference type="CDD" id="cd05327">
    <property type="entry name" value="retinol-DH_like_SDR_c_like"/>
    <property type="match status" value="1"/>
</dbReference>
<sequence length="316" mass="35383">MNNFMAVLSLLREFPTTMFRCRRKFQGTRRLDGQVVVITGGNAGIGKETAYQLSLRGPKIIIIGSRNAENNEKAVNEIKSRNPGANITALKLDLSSLKSVREFAKQITESESKVDILINNANTPVVFGPAQESVDGYELQLEANYLGHFLLTMHLLPLMRKSVSARVINVSMNGHVFGQINLSNINLRNGAYTAIRAHLQTKLALVLFAREMATRLGGKDSNVKTYAINPGIVNSRPGRNIVGRFFMALLTLSIEMGPQTYLYCALDEMVDNESGHYYDNCRRVDRMVSRAVDDQTAHDLWQLSEDLVKLETQYRI</sequence>
<protein>
    <submittedName>
        <fullName evidence="2">Uncharacterized protein</fullName>
    </submittedName>
</protein>
<dbReference type="Gene3D" id="3.40.50.720">
    <property type="entry name" value="NAD(P)-binding Rossmann-like Domain"/>
    <property type="match status" value="1"/>
</dbReference>
<organism evidence="2">
    <name type="scientific">Oppiella nova</name>
    <dbReference type="NCBI Taxonomy" id="334625"/>
    <lineage>
        <taxon>Eukaryota</taxon>
        <taxon>Metazoa</taxon>
        <taxon>Ecdysozoa</taxon>
        <taxon>Arthropoda</taxon>
        <taxon>Chelicerata</taxon>
        <taxon>Arachnida</taxon>
        <taxon>Acari</taxon>
        <taxon>Acariformes</taxon>
        <taxon>Sarcoptiformes</taxon>
        <taxon>Oribatida</taxon>
        <taxon>Brachypylina</taxon>
        <taxon>Oppioidea</taxon>
        <taxon>Oppiidae</taxon>
        <taxon>Oppiella</taxon>
    </lineage>
</organism>
<dbReference type="OrthoDB" id="542013at2759"/>
<dbReference type="PANTHER" id="PTHR43157:SF31">
    <property type="entry name" value="PHOSPHATIDYLINOSITOL-GLYCAN BIOSYNTHESIS CLASS F PROTEIN"/>
    <property type="match status" value="1"/>
</dbReference>
<dbReference type="InterPro" id="IPR036291">
    <property type="entry name" value="NAD(P)-bd_dom_sf"/>
</dbReference>
<dbReference type="GO" id="GO:0016491">
    <property type="term" value="F:oxidoreductase activity"/>
    <property type="evidence" value="ECO:0007669"/>
    <property type="project" value="UniProtKB-KW"/>
</dbReference>
<dbReference type="SUPFAM" id="SSF51735">
    <property type="entry name" value="NAD(P)-binding Rossmann-fold domains"/>
    <property type="match status" value="1"/>
</dbReference>
<name>A0A7R9MLU1_9ACAR</name>
<keyword evidence="3" id="KW-1185">Reference proteome</keyword>
<evidence type="ECO:0000256" key="1">
    <source>
        <dbReference type="ARBA" id="ARBA00023002"/>
    </source>
</evidence>
<dbReference type="Proteomes" id="UP000728032">
    <property type="component" value="Unassembled WGS sequence"/>
</dbReference>
<proteinExistence type="predicted"/>
<evidence type="ECO:0000313" key="3">
    <source>
        <dbReference type="Proteomes" id="UP000728032"/>
    </source>
</evidence>